<keyword evidence="6 13" id="KW-1133">Transmembrane helix</keyword>
<evidence type="ECO:0000256" key="12">
    <source>
        <dbReference type="RuleBase" id="RU000679"/>
    </source>
</evidence>
<feature type="transmembrane region" description="Helical" evidence="13">
    <location>
        <begin position="54"/>
        <end position="74"/>
    </location>
</feature>
<protein>
    <submittedName>
        <fullName evidence="14">Uncharacterized protein</fullName>
    </submittedName>
</protein>
<keyword evidence="15" id="KW-1185">Reference proteome</keyword>
<evidence type="ECO:0000256" key="10">
    <source>
        <dbReference type="ARBA" id="ARBA00023201"/>
    </source>
</evidence>
<keyword evidence="11 12" id="KW-0407">Ion channel</keyword>
<dbReference type="Pfam" id="PF00858">
    <property type="entry name" value="ASC"/>
    <property type="match status" value="2"/>
</dbReference>
<accession>A0AAV4NRQ3</accession>
<evidence type="ECO:0000313" key="15">
    <source>
        <dbReference type="Proteomes" id="UP001054945"/>
    </source>
</evidence>
<sequence>MSQKFGINENTDLFYYTADPRHVNSEGLDHFLNYQFAVTKAKSRNYKFRFLKEGWLKTVLRVGGFLCILIGFLYQSCSFLKLYLKFPTTMELNVANEAVIDFPAITVCNSNPVRYQEWCKNNPFVCIRKPNETLEDIRKRLEYLYDKLSRERRIQLGIRFEDFVIHAEYEEEIIKENNLTGSVVGRVMMTIHANDIVPNPTYDAASLEAGKFYSYGIQKVTTELLERPYQTKCRNYEKRKEVRTGAKMSQKNCLLECFKAETQKTCGCTYRRLSLMYGGTPCEHDSQCLLNITILPYVFAHMDHCLTVIDDQVFNTCNPQCPMACRYVAC</sequence>
<evidence type="ECO:0000256" key="5">
    <source>
        <dbReference type="ARBA" id="ARBA00022692"/>
    </source>
</evidence>
<proteinExistence type="inferred from homology"/>
<keyword evidence="9 13" id="KW-0472">Membrane</keyword>
<evidence type="ECO:0000256" key="9">
    <source>
        <dbReference type="ARBA" id="ARBA00023136"/>
    </source>
</evidence>
<dbReference type="InterPro" id="IPR001873">
    <property type="entry name" value="ENaC"/>
</dbReference>
<dbReference type="GO" id="GO:0015280">
    <property type="term" value="F:ligand-gated sodium channel activity"/>
    <property type="evidence" value="ECO:0007669"/>
    <property type="project" value="TreeGrafter"/>
</dbReference>
<evidence type="ECO:0000256" key="8">
    <source>
        <dbReference type="ARBA" id="ARBA00023065"/>
    </source>
</evidence>
<comment type="similarity">
    <text evidence="2 12">Belongs to the amiloride-sensitive sodium channel (TC 1.A.6) family.</text>
</comment>
<evidence type="ECO:0000313" key="14">
    <source>
        <dbReference type="EMBL" id="GIX87068.1"/>
    </source>
</evidence>
<dbReference type="Proteomes" id="UP001054945">
    <property type="component" value="Unassembled WGS sequence"/>
</dbReference>
<keyword evidence="8 12" id="KW-0406">Ion transport</keyword>
<reference evidence="14 15" key="1">
    <citation type="submission" date="2021-06" db="EMBL/GenBank/DDBJ databases">
        <title>Caerostris extrusa draft genome.</title>
        <authorList>
            <person name="Kono N."/>
            <person name="Arakawa K."/>
        </authorList>
    </citation>
    <scope>NUCLEOTIDE SEQUENCE [LARGE SCALE GENOMIC DNA]</scope>
</reference>
<gene>
    <name evidence="14" type="primary">AVEN_167549_1</name>
    <name evidence="14" type="ORF">CEXT_161962</name>
</gene>
<keyword evidence="5 12" id="KW-0812">Transmembrane</keyword>
<comment type="subcellular location">
    <subcellularLocation>
        <location evidence="1">Membrane</location>
        <topology evidence="1">Multi-pass membrane protein</topology>
    </subcellularLocation>
</comment>
<dbReference type="PANTHER" id="PTHR11690">
    <property type="entry name" value="AMILORIDE-SENSITIVE SODIUM CHANNEL-RELATED"/>
    <property type="match status" value="1"/>
</dbReference>
<keyword evidence="7" id="KW-0915">Sodium</keyword>
<organism evidence="14 15">
    <name type="scientific">Caerostris extrusa</name>
    <name type="common">Bark spider</name>
    <name type="synonym">Caerostris bankana</name>
    <dbReference type="NCBI Taxonomy" id="172846"/>
    <lineage>
        <taxon>Eukaryota</taxon>
        <taxon>Metazoa</taxon>
        <taxon>Ecdysozoa</taxon>
        <taxon>Arthropoda</taxon>
        <taxon>Chelicerata</taxon>
        <taxon>Arachnida</taxon>
        <taxon>Araneae</taxon>
        <taxon>Araneomorphae</taxon>
        <taxon>Entelegynae</taxon>
        <taxon>Araneoidea</taxon>
        <taxon>Araneidae</taxon>
        <taxon>Caerostris</taxon>
    </lineage>
</organism>
<keyword evidence="4 12" id="KW-0894">Sodium channel</keyword>
<evidence type="ECO:0000256" key="1">
    <source>
        <dbReference type="ARBA" id="ARBA00004141"/>
    </source>
</evidence>
<keyword evidence="3 12" id="KW-0813">Transport</keyword>
<dbReference type="GO" id="GO:0005886">
    <property type="term" value="C:plasma membrane"/>
    <property type="evidence" value="ECO:0007669"/>
    <property type="project" value="TreeGrafter"/>
</dbReference>
<evidence type="ECO:0000256" key="2">
    <source>
        <dbReference type="ARBA" id="ARBA00007193"/>
    </source>
</evidence>
<evidence type="ECO:0000256" key="7">
    <source>
        <dbReference type="ARBA" id="ARBA00023053"/>
    </source>
</evidence>
<keyword evidence="10 12" id="KW-0739">Sodium transport</keyword>
<evidence type="ECO:0000256" key="6">
    <source>
        <dbReference type="ARBA" id="ARBA00022989"/>
    </source>
</evidence>
<evidence type="ECO:0000256" key="13">
    <source>
        <dbReference type="SAM" id="Phobius"/>
    </source>
</evidence>
<name>A0AAV4NRQ3_CAEEX</name>
<dbReference type="EMBL" id="BPLR01021201">
    <property type="protein sequence ID" value="GIX87068.1"/>
    <property type="molecule type" value="Genomic_DNA"/>
</dbReference>
<evidence type="ECO:0000256" key="4">
    <source>
        <dbReference type="ARBA" id="ARBA00022461"/>
    </source>
</evidence>
<evidence type="ECO:0000256" key="11">
    <source>
        <dbReference type="ARBA" id="ARBA00023303"/>
    </source>
</evidence>
<dbReference type="AlphaFoldDB" id="A0AAV4NRQ3"/>
<comment type="caution">
    <text evidence="14">The sequence shown here is derived from an EMBL/GenBank/DDBJ whole genome shotgun (WGS) entry which is preliminary data.</text>
</comment>
<evidence type="ECO:0000256" key="3">
    <source>
        <dbReference type="ARBA" id="ARBA00022448"/>
    </source>
</evidence>